<sequence>METGEIAEKRGKREEADRIDSLRLPSPPQPLPPPPLPLGRPRLQARSSSRAAQADLSPYDPEGSSSVSKLGCGEAFCSVLSGGGSPTCAHDDPCKFTATYGDGSSATGYYVTDLLSYNQVSEDHKTRLASANVTFGCASKQTGASSVGIEGLMGFGQANSSTISQLASSGKVRKIFAHCLDTIKGGGIFAVGNVVEPKVKMTPLIPKMLHYNVNLTSIDVGGKMLRLPLTMFQTREKSGTIIDSGTTLAYLPEIAYKRLIDQIFSDHQNLTLTTSTDNFTCFSYSESMDDAFPVVTFNFEMNVTLEVKPHDYFFKNKDVWCIGWQNNGDKDAILLGDITLSNRLVIYDLENQAVGWTDYDCSSSIKVEDDTSKAVNSIDAHALPYDPPSSASILEIGRSILLVPLVFLLHLHN</sequence>
<proteinExistence type="inferred from homology"/>
<evidence type="ECO:0000256" key="5">
    <source>
        <dbReference type="ARBA" id="ARBA00023180"/>
    </source>
</evidence>
<feature type="region of interest" description="Disordered" evidence="6">
    <location>
        <begin position="1"/>
        <end position="64"/>
    </location>
</feature>
<reference evidence="9" key="1">
    <citation type="journal article" date="2017" name="Nat. Commun.">
        <title>The asparagus genome sheds light on the origin and evolution of a young Y chromosome.</title>
        <authorList>
            <person name="Harkess A."/>
            <person name="Zhou J."/>
            <person name="Xu C."/>
            <person name="Bowers J.E."/>
            <person name="Van der Hulst R."/>
            <person name="Ayyampalayam S."/>
            <person name="Mercati F."/>
            <person name="Riccardi P."/>
            <person name="McKain M.R."/>
            <person name="Kakrana A."/>
            <person name="Tang H."/>
            <person name="Ray J."/>
            <person name="Groenendijk J."/>
            <person name="Arikit S."/>
            <person name="Mathioni S.M."/>
            <person name="Nakano M."/>
            <person name="Shan H."/>
            <person name="Telgmann-Rauber A."/>
            <person name="Kanno A."/>
            <person name="Yue Z."/>
            <person name="Chen H."/>
            <person name="Li W."/>
            <person name="Chen Y."/>
            <person name="Xu X."/>
            <person name="Zhang Y."/>
            <person name="Luo S."/>
            <person name="Chen H."/>
            <person name="Gao J."/>
            <person name="Mao Z."/>
            <person name="Pires J.C."/>
            <person name="Luo M."/>
            <person name="Kudrna D."/>
            <person name="Wing R.A."/>
            <person name="Meyers B.C."/>
            <person name="Yi K."/>
            <person name="Kong H."/>
            <person name="Lavrijsen P."/>
            <person name="Sunseri F."/>
            <person name="Falavigna A."/>
            <person name="Ye Y."/>
            <person name="Leebens-Mack J.H."/>
            <person name="Chen G."/>
        </authorList>
    </citation>
    <scope>NUCLEOTIDE SEQUENCE [LARGE SCALE GENOMIC DNA]</scope>
    <source>
        <strain evidence="9">cv. DH0086</strain>
    </source>
</reference>
<evidence type="ECO:0000313" key="8">
    <source>
        <dbReference type="EMBL" id="ONK58760.1"/>
    </source>
</evidence>
<feature type="domain" description="Peptidase A1" evidence="7">
    <location>
        <begin position="1"/>
        <end position="357"/>
    </location>
</feature>
<dbReference type="InterPro" id="IPR034161">
    <property type="entry name" value="Pepsin-like_plant"/>
</dbReference>
<evidence type="ECO:0000256" key="1">
    <source>
        <dbReference type="ARBA" id="ARBA00007447"/>
    </source>
</evidence>
<dbReference type="InterPro" id="IPR033121">
    <property type="entry name" value="PEPTIDASE_A1"/>
</dbReference>
<dbReference type="OMA" id="QENKHEM"/>
<dbReference type="PANTHER" id="PTHR13683">
    <property type="entry name" value="ASPARTYL PROTEASES"/>
    <property type="match status" value="1"/>
</dbReference>
<name>A0A5P1E860_ASPOF</name>
<keyword evidence="3" id="KW-0064">Aspartyl protease</keyword>
<dbReference type="GO" id="GO:0004190">
    <property type="term" value="F:aspartic-type endopeptidase activity"/>
    <property type="evidence" value="ECO:0007669"/>
    <property type="project" value="UniProtKB-KW"/>
</dbReference>
<comment type="similarity">
    <text evidence="1">Belongs to the peptidase A1 family.</text>
</comment>
<dbReference type="InterPro" id="IPR021109">
    <property type="entry name" value="Peptidase_aspartic_dom_sf"/>
</dbReference>
<dbReference type="CDD" id="cd05476">
    <property type="entry name" value="pepsin_A_like_plant"/>
    <property type="match status" value="1"/>
</dbReference>
<protein>
    <recommendedName>
        <fullName evidence="7">Peptidase A1 domain-containing protein</fullName>
    </recommendedName>
</protein>
<keyword evidence="9" id="KW-1185">Reference proteome</keyword>
<dbReference type="Pfam" id="PF14543">
    <property type="entry name" value="TAXi_N"/>
    <property type="match status" value="1"/>
</dbReference>
<dbReference type="Pfam" id="PF14541">
    <property type="entry name" value="TAXi_C"/>
    <property type="match status" value="1"/>
</dbReference>
<dbReference type="Proteomes" id="UP000243459">
    <property type="component" value="Chromosome 9"/>
</dbReference>
<feature type="compositionally biased region" description="Low complexity" evidence="6">
    <location>
        <begin position="39"/>
        <end position="57"/>
    </location>
</feature>
<evidence type="ECO:0000256" key="2">
    <source>
        <dbReference type="ARBA" id="ARBA00022670"/>
    </source>
</evidence>
<evidence type="ECO:0000256" key="4">
    <source>
        <dbReference type="ARBA" id="ARBA00022801"/>
    </source>
</evidence>
<dbReference type="PANTHER" id="PTHR13683:SF768">
    <property type="entry name" value="EUKARYOTIC ASPARTYL PROTEASE FAMILY PROTEIN"/>
    <property type="match status" value="1"/>
</dbReference>
<gene>
    <name evidence="8" type="ORF">A4U43_C09F16370</name>
</gene>
<dbReference type="AlphaFoldDB" id="A0A5P1E860"/>
<feature type="compositionally biased region" description="Basic and acidic residues" evidence="6">
    <location>
        <begin position="1"/>
        <end position="21"/>
    </location>
</feature>
<dbReference type="GO" id="GO:0006508">
    <property type="term" value="P:proteolysis"/>
    <property type="evidence" value="ECO:0007669"/>
    <property type="project" value="UniProtKB-KW"/>
</dbReference>
<dbReference type="InterPro" id="IPR032861">
    <property type="entry name" value="TAXi_N"/>
</dbReference>
<keyword evidence="5" id="KW-0325">Glycoprotein</keyword>
<dbReference type="EMBL" id="CM007389">
    <property type="protein sequence ID" value="ONK58760.1"/>
    <property type="molecule type" value="Genomic_DNA"/>
</dbReference>
<accession>A0A5P1E860</accession>
<evidence type="ECO:0000259" key="7">
    <source>
        <dbReference type="PROSITE" id="PS51767"/>
    </source>
</evidence>
<dbReference type="PROSITE" id="PS51767">
    <property type="entry name" value="PEPTIDASE_A1"/>
    <property type="match status" value="1"/>
</dbReference>
<dbReference type="Gramene" id="ONK58760">
    <property type="protein sequence ID" value="ONK58760"/>
    <property type="gene ID" value="A4U43_C09F16370"/>
</dbReference>
<evidence type="ECO:0000256" key="3">
    <source>
        <dbReference type="ARBA" id="ARBA00022750"/>
    </source>
</evidence>
<keyword evidence="4" id="KW-0378">Hydrolase</keyword>
<dbReference type="InterPro" id="IPR032799">
    <property type="entry name" value="TAXi_C"/>
</dbReference>
<evidence type="ECO:0000256" key="6">
    <source>
        <dbReference type="SAM" id="MobiDB-lite"/>
    </source>
</evidence>
<dbReference type="InterPro" id="IPR001461">
    <property type="entry name" value="Aspartic_peptidase_A1"/>
</dbReference>
<keyword evidence="2" id="KW-0645">Protease</keyword>
<dbReference type="SUPFAM" id="SSF50630">
    <property type="entry name" value="Acid proteases"/>
    <property type="match status" value="1"/>
</dbReference>
<organism evidence="8 9">
    <name type="scientific">Asparagus officinalis</name>
    <name type="common">Garden asparagus</name>
    <dbReference type="NCBI Taxonomy" id="4686"/>
    <lineage>
        <taxon>Eukaryota</taxon>
        <taxon>Viridiplantae</taxon>
        <taxon>Streptophyta</taxon>
        <taxon>Embryophyta</taxon>
        <taxon>Tracheophyta</taxon>
        <taxon>Spermatophyta</taxon>
        <taxon>Magnoliopsida</taxon>
        <taxon>Liliopsida</taxon>
        <taxon>Asparagales</taxon>
        <taxon>Asparagaceae</taxon>
        <taxon>Asparagoideae</taxon>
        <taxon>Asparagus</taxon>
    </lineage>
</organism>
<dbReference type="Gene3D" id="2.40.70.10">
    <property type="entry name" value="Acid Proteases"/>
    <property type="match status" value="2"/>
</dbReference>
<evidence type="ECO:0000313" key="9">
    <source>
        <dbReference type="Proteomes" id="UP000243459"/>
    </source>
</evidence>
<feature type="compositionally biased region" description="Pro residues" evidence="6">
    <location>
        <begin position="25"/>
        <end position="38"/>
    </location>
</feature>